<dbReference type="OrthoDB" id="1939276at2759"/>
<evidence type="ECO:0000259" key="3">
    <source>
        <dbReference type="Pfam" id="PF24758"/>
    </source>
</evidence>
<dbReference type="SUPFAM" id="SSF52058">
    <property type="entry name" value="L domain-like"/>
    <property type="match status" value="1"/>
</dbReference>
<dbReference type="InterPro" id="IPR032675">
    <property type="entry name" value="LRR_dom_sf"/>
</dbReference>
<dbReference type="AlphaFoldDB" id="A0A5J9TKK3"/>
<comment type="caution">
    <text evidence="4">The sequence shown here is derived from an EMBL/GenBank/DDBJ whole genome shotgun (WGS) entry which is preliminary data.</text>
</comment>
<name>A0A5J9TKK3_9POAL</name>
<gene>
    <name evidence="4" type="ORF">EJB05_45409</name>
</gene>
<feature type="compositionally biased region" description="Polar residues" evidence="1">
    <location>
        <begin position="14"/>
        <end position="27"/>
    </location>
</feature>
<dbReference type="PANTHER" id="PTHR32141:SF179">
    <property type="entry name" value="F-BOX DOMAIN-CONTAINING PROTEIN"/>
    <property type="match status" value="1"/>
</dbReference>
<evidence type="ECO:0000259" key="2">
    <source>
        <dbReference type="Pfam" id="PF08387"/>
    </source>
</evidence>
<feature type="compositionally biased region" description="Low complexity" evidence="1">
    <location>
        <begin position="28"/>
        <end position="44"/>
    </location>
</feature>
<dbReference type="PANTHER" id="PTHR32141">
    <property type="match status" value="1"/>
</dbReference>
<dbReference type="InterPro" id="IPR055411">
    <property type="entry name" value="LRR_FXL15/At3g58940/PEG3-like"/>
</dbReference>
<evidence type="ECO:0000313" key="4">
    <source>
        <dbReference type="EMBL" id="TVU11805.1"/>
    </source>
</evidence>
<dbReference type="InterPro" id="IPR006566">
    <property type="entry name" value="FBD"/>
</dbReference>
<protein>
    <submittedName>
        <fullName evidence="4">Uncharacterized protein</fullName>
    </submittedName>
</protein>
<dbReference type="Pfam" id="PF24758">
    <property type="entry name" value="LRR_At5g56370"/>
    <property type="match status" value="1"/>
</dbReference>
<dbReference type="EMBL" id="RWGY01000039">
    <property type="protein sequence ID" value="TVU11805.1"/>
    <property type="molecule type" value="Genomic_DNA"/>
</dbReference>
<dbReference type="Pfam" id="PF08387">
    <property type="entry name" value="FBD"/>
    <property type="match status" value="1"/>
</dbReference>
<accession>A0A5J9TKK3</accession>
<feature type="domain" description="F-box/LRR-repeat protein 15/At3g58940/PEG3-like LRR" evidence="3">
    <location>
        <begin position="67"/>
        <end position="263"/>
    </location>
</feature>
<feature type="region of interest" description="Disordered" evidence="1">
    <location>
        <begin position="417"/>
        <end position="441"/>
    </location>
</feature>
<evidence type="ECO:0000256" key="1">
    <source>
        <dbReference type="SAM" id="MobiDB-lite"/>
    </source>
</evidence>
<feature type="domain" description="FBD" evidence="2">
    <location>
        <begin position="281"/>
        <end position="321"/>
    </location>
</feature>
<dbReference type="Gramene" id="TVU11805">
    <property type="protein sequence ID" value="TVU11805"/>
    <property type="gene ID" value="EJB05_45409"/>
</dbReference>
<dbReference type="InterPro" id="IPR055302">
    <property type="entry name" value="F-box_dom-containing"/>
</dbReference>
<sequence length="441" mass="48612">MASAPKPSPLDGATSGSPHRSTSTAAASLSMPMHNSSSSPGSSPPTRALLAASVSLYFLFYRHETFEKWLGSAALNNLQELELGHGEVWYFENPVVSLPPSAFRFSATLRVATITKCVLDAMVETVQFPQLRQLELVDVKISGDSLHKMIAGCPVLESLQLKKIYGFSTIRISSHSLICFSFHISGYENDSKKLIVEDAPLLERLLQLETCRFLHVSIISAPKLETLGCLTDRDLNSELVLGTTVIQKLCAVSFMTGICCVKMSSVFGGKYVWRCNQLNQVKCLDSSLTTVVFKDYRGLKPHVKFATFFILNAKRLEVMRFEARGLKFYDNKKFIAEQRKLHQLFEKRASRAAAPASTPRSPQNFQPPEVKLGYGVAGNDGIPSLRVLSDSGKDCLEEVNEYAIEFNAAATVHGAARGAQRQAARRAHGARGHLLHRHGTH</sequence>
<reference evidence="4 5" key="1">
    <citation type="journal article" date="2019" name="Sci. Rep.">
        <title>A high-quality genome of Eragrostis curvula grass provides insights into Poaceae evolution and supports new strategies to enhance forage quality.</title>
        <authorList>
            <person name="Carballo J."/>
            <person name="Santos B.A.C.M."/>
            <person name="Zappacosta D."/>
            <person name="Garbus I."/>
            <person name="Selva J.P."/>
            <person name="Gallo C.A."/>
            <person name="Diaz A."/>
            <person name="Albertini E."/>
            <person name="Caccamo M."/>
            <person name="Echenique V."/>
        </authorList>
    </citation>
    <scope>NUCLEOTIDE SEQUENCE [LARGE SCALE GENOMIC DNA]</scope>
    <source>
        <strain evidence="5">cv. Victoria</strain>
        <tissue evidence="4">Leaf</tissue>
    </source>
</reference>
<dbReference type="Proteomes" id="UP000324897">
    <property type="component" value="Chromosome 3"/>
</dbReference>
<feature type="region of interest" description="Disordered" evidence="1">
    <location>
        <begin position="1"/>
        <end position="44"/>
    </location>
</feature>
<dbReference type="Gene3D" id="3.80.10.10">
    <property type="entry name" value="Ribonuclease Inhibitor"/>
    <property type="match status" value="1"/>
</dbReference>
<feature type="compositionally biased region" description="Basic residues" evidence="1">
    <location>
        <begin position="423"/>
        <end position="441"/>
    </location>
</feature>
<keyword evidence="5" id="KW-1185">Reference proteome</keyword>
<proteinExistence type="predicted"/>
<organism evidence="4 5">
    <name type="scientific">Eragrostis curvula</name>
    <name type="common">weeping love grass</name>
    <dbReference type="NCBI Taxonomy" id="38414"/>
    <lineage>
        <taxon>Eukaryota</taxon>
        <taxon>Viridiplantae</taxon>
        <taxon>Streptophyta</taxon>
        <taxon>Embryophyta</taxon>
        <taxon>Tracheophyta</taxon>
        <taxon>Spermatophyta</taxon>
        <taxon>Magnoliopsida</taxon>
        <taxon>Liliopsida</taxon>
        <taxon>Poales</taxon>
        <taxon>Poaceae</taxon>
        <taxon>PACMAD clade</taxon>
        <taxon>Chloridoideae</taxon>
        <taxon>Eragrostideae</taxon>
        <taxon>Eragrostidinae</taxon>
        <taxon>Eragrostis</taxon>
    </lineage>
</organism>
<evidence type="ECO:0000313" key="5">
    <source>
        <dbReference type="Proteomes" id="UP000324897"/>
    </source>
</evidence>